<feature type="transmembrane region" description="Helical" evidence="8">
    <location>
        <begin position="389"/>
        <end position="412"/>
    </location>
</feature>
<evidence type="ECO:0000256" key="4">
    <source>
        <dbReference type="ARBA" id="ARBA00022475"/>
    </source>
</evidence>
<evidence type="ECO:0000256" key="3">
    <source>
        <dbReference type="ARBA" id="ARBA00022448"/>
    </source>
</evidence>
<dbReference type="EMBL" id="ATHJ01000108">
    <property type="protein sequence ID" value="EPR35322.1"/>
    <property type="molecule type" value="Genomic_DNA"/>
</dbReference>
<evidence type="ECO:0000256" key="2">
    <source>
        <dbReference type="ARBA" id="ARBA00005236"/>
    </source>
</evidence>
<feature type="domain" description="ABC3 transporter permease C-terminal" evidence="9">
    <location>
        <begin position="297"/>
        <end position="422"/>
    </location>
</feature>
<organism evidence="11 12">
    <name type="scientific">Desulfococcus multivorans DSM 2059</name>
    <dbReference type="NCBI Taxonomy" id="1121405"/>
    <lineage>
        <taxon>Bacteria</taxon>
        <taxon>Pseudomonadati</taxon>
        <taxon>Thermodesulfobacteriota</taxon>
        <taxon>Desulfobacteria</taxon>
        <taxon>Desulfobacterales</taxon>
        <taxon>Desulfococcaceae</taxon>
        <taxon>Desulfococcus</taxon>
    </lineage>
</organism>
<feature type="transmembrane region" description="Helical" evidence="8">
    <location>
        <begin position="340"/>
        <end position="369"/>
    </location>
</feature>
<comment type="subcellular location">
    <subcellularLocation>
        <location evidence="1">Cell membrane</location>
        <topology evidence="1">Multi-pass membrane protein</topology>
    </subcellularLocation>
</comment>
<evidence type="ECO:0000313" key="12">
    <source>
        <dbReference type="Proteomes" id="UP000014977"/>
    </source>
</evidence>
<feature type="transmembrane region" description="Helical" evidence="8">
    <location>
        <begin position="37"/>
        <end position="66"/>
    </location>
</feature>
<dbReference type="InterPro" id="IPR025857">
    <property type="entry name" value="MacB_PCD"/>
</dbReference>
<dbReference type="InterPro" id="IPR051447">
    <property type="entry name" value="Lipoprotein-release_system"/>
</dbReference>
<reference evidence="11 12" key="1">
    <citation type="journal article" date="2013" name="Genome Announc.">
        <title>Draft genome sequences for three mercury-methylating, sulfate-reducing bacteria.</title>
        <authorList>
            <person name="Brown S.D."/>
            <person name="Hurt R.A.Jr."/>
            <person name="Gilmour C.C."/>
            <person name="Elias D.A."/>
        </authorList>
    </citation>
    <scope>NUCLEOTIDE SEQUENCE [LARGE SCALE GENOMIC DNA]</scope>
    <source>
        <strain evidence="11 12">DSM 2059</strain>
    </source>
</reference>
<protein>
    <submittedName>
        <fullName evidence="11">Lipoprotein releasing system, transmembrane protein, LolC/E family</fullName>
    </submittedName>
</protein>
<dbReference type="GO" id="GO:0044874">
    <property type="term" value="P:lipoprotein localization to outer membrane"/>
    <property type="evidence" value="ECO:0007669"/>
    <property type="project" value="TreeGrafter"/>
</dbReference>
<keyword evidence="12" id="KW-1185">Reference proteome</keyword>
<dbReference type="NCBIfam" id="TIGR02212">
    <property type="entry name" value="lolCE"/>
    <property type="match status" value="1"/>
</dbReference>
<dbReference type="Pfam" id="PF12704">
    <property type="entry name" value="MacB_PCD"/>
    <property type="match status" value="1"/>
</dbReference>
<evidence type="ECO:0000256" key="5">
    <source>
        <dbReference type="ARBA" id="ARBA00022692"/>
    </source>
</evidence>
<keyword evidence="3" id="KW-0813">Transport</keyword>
<evidence type="ECO:0000313" key="11">
    <source>
        <dbReference type="EMBL" id="EPR35322.1"/>
    </source>
</evidence>
<dbReference type="GO" id="GO:0098797">
    <property type="term" value="C:plasma membrane protein complex"/>
    <property type="evidence" value="ECO:0007669"/>
    <property type="project" value="TreeGrafter"/>
</dbReference>
<accession>S7TDQ6</accession>
<evidence type="ECO:0000259" key="10">
    <source>
        <dbReference type="Pfam" id="PF12704"/>
    </source>
</evidence>
<evidence type="ECO:0000256" key="8">
    <source>
        <dbReference type="SAM" id="Phobius"/>
    </source>
</evidence>
<dbReference type="eggNOG" id="COG4591">
    <property type="taxonomic scope" value="Bacteria"/>
</dbReference>
<dbReference type="InterPro" id="IPR011925">
    <property type="entry name" value="LolCE_TM"/>
</dbReference>
<evidence type="ECO:0000259" key="9">
    <source>
        <dbReference type="Pfam" id="PF02687"/>
    </source>
</evidence>
<feature type="domain" description="MacB-like periplasmic core" evidence="10">
    <location>
        <begin position="42"/>
        <end position="264"/>
    </location>
</feature>
<keyword evidence="7 8" id="KW-0472">Membrane</keyword>
<dbReference type="PANTHER" id="PTHR30489:SF0">
    <property type="entry name" value="LIPOPROTEIN-RELEASING SYSTEM TRANSMEMBRANE PROTEIN LOLE"/>
    <property type="match status" value="1"/>
</dbReference>
<dbReference type="InterPro" id="IPR003838">
    <property type="entry name" value="ABC3_permease_C"/>
</dbReference>
<evidence type="ECO:0000256" key="7">
    <source>
        <dbReference type="ARBA" id="ARBA00023136"/>
    </source>
</evidence>
<keyword evidence="5 8" id="KW-0812">Transmembrane</keyword>
<dbReference type="STRING" id="897.B2D07_09395"/>
<evidence type="ECO:0000256" key="1">
    <source>
        <dbReference type="ARBA" id="ARBA00004651"/>
    </source>
</evidence>
<keyword evidence="4" id="KW-1003">Cell membrane</keyword>
<name>S7TDQ6_DESML</name>
<comment type="similarity">
    <text evidence="2">Belongs to the ABC-4 integral membrane protein family. LolC/E subfamily.</text>
</comment>
<comment type="caution">
    <text evidence="11">The sequence shown here is derived from an EMBL/GenBank/DDBJ whole genome shotgun (WGS) entry which is preliminary data.</text>
</comment>
<keyword evidence="6 8" id="KW-1133">Transmembrane helix</keyword>
<dbReference type="AlphaFoldDB" id="S7TDQ6"/>
<dbReference type="PANTHER" id="PTHR30489">
    <property type="entry name" value="LIPOPROTEIN-RELEASING SYSTEM TRANSMEMBRANE PROTEIN LOLE"/>
    <property type="match status" value="1"/>
</dbReference>
<dbReference type="Pfam" id="PF02687">
    <property type="entry name" value="FtsX"/>
    <property type="match status" value="1"/>
</dbReference>
<sequence length="429" mass="47064">MTFGGIFRTDRPGRGPVMGFELFIAGRYLRARRKYRFISLITFLSVAGVTVGVMALIVVIAVMAGFESDLKKRILGIDPHIVLERSDGQLTDYQRLCERMKAFDGVTSAAPFITTQTLLRSGVGIAGSVVRGIDPNAVDVVIQGMENLGLTALRDLERDDAGSDPALPGIVLGHELARSLGVIEQDQLYLISPRGMVSPVGHMPAMKRFRVVGIFETGMYEYDGSLAFIRLEDAQQMLRMGRTVTGIEMRVDDIYDAGKIVKSILKELGASYTARDWMEMNRNFFSALKLEKTMMFILLTLIVLVAAFNISSSLIMMVMEKTRDIAILKAMGATNDAIRRIFVFKGVAVGIFGTLLGGGLGTLLCLLLKRYEFVKLPSDVYYITTLPVQLEWSMVVLIGLSTLAICLLATLYPAGRAAGLNPSEALRHG</sequence>
<evidence type="ECO:0000256" key="6">
    <source>
        <dbReference type="ARBA" id="ARBA00022989"/>
    </source>
</evidence>
<gene>
    <name evidence="11" type="ORF">dsmv_3136</name>
</gene>
<feature type="transmembrane region" description="Helical" evidence="8">
    <location>
        <begin position="294"/>
        <end position="319"/>
    </location>
</feature>
<proteinExistence type="inferred from homology"/>
<dbReference type="GO" id="GO:0042953">
    <property type="term" value="P:lipoprotein transport"/>
    <property type="evidence" value="ECO:0007669"/>
    <property type="project" value="InterPro"/>
</dbReference>
<dbReference type="Proteomes" id="UP000014977">
    <property type="component" value="Unassembled WGS sequence"/>
</dbReference>
<keyword evidence="11" id="KW-0449">Lipoprotein</keyword>